<proteinExistence type="predicted"/>
<keyword evidence="3" id="KW-0687">Ribonucleoprotein</keyword>
<dbReference type="InterPro" id="IPR029063">
    <property type="entry name" value="SAM-dependent_MTases_sf"/>
</dbReference>
<dbReference type="GO" id="GO:0008276">
    <property type="term" value="F:protein methyltransferase activity"/>
    <property type="evidence" value="ECO:0007669"/>
    <property type="project" value="TreeGrafter"/>
</dbReference>
<sequence>MQNNLALNETYFSFCCTIPAELVELWNWFCFEKGALGTETLQESSLESRLKIFYPKKPDGGAQKLFECFQREMNGKLEIRIHEEGSHPVENWQANWREHFHPVKVGQSLIILPSWKTGIELSGRHPVWIDPGQGFGTGHHLSTALALEMLEQFLLETDTLPESMLDLGTGSGILAIAACRLGIKKVTGLDIEAEAVAEVERNCELNGLSGRIIGHVGQPSFLKKPAPLVISNMLLSELLDIRLDLIRLTSPGGTLICSGLFGKQEEELRNSLTEMGFVYRASLERENWNSIQFQRFGKES</sequence>
<evidence type="ECO:0000313" key="6">
    <source>
        <dbReference type="Proteomes" id="UP000287917"/>
    </source>
</evidence>
<comment type="caution">
    <text evidence="3">The sequence shown here is derived from an EMBL/GenBank/DDBJ whole genome shotgun (WGS) entry which is preliminary data.</text>
</comment>
<keyword evidence="3" id="KW-0689">Ribosomal protein</keyword>
<dbReference type="Proteomes" id="UP000286732">
    <property type="component" value="Unassembled WGS sequence"/>
</dbReference>
<keyword evidence="1 3" id="KW-0489">Methyltransferase</keyword>
<dbReference type="InterPro" id="IPR050078">
    <property type="entry name" value="Ribosomal_L11_MeTrfase_PrmA"/>
</dbReference>
<dbReference type="EMBL" id="QNZK01000238">
    <property type="protein sequence ID" value="RTZ84072.1"/>
    <property type="molecule type" value="Genomic_DNA"/>
</dbReference>
<dbReference type="PANTHER" id="PTHR43648">
    <property type="entry name" value="ELECTRON TRANSFER FLAVOPROTEIN BETA SUBUNIT LYSINE METHYLTRANSFERASE"/>
    <property type="match status" value="1"/>
</dbReference>
<evidence type="ECO:0000313" key="4">
    <source>
        <dbReference type="EMBL" id="RTZ84072.1"/>
    </source>
</evidence>
<dbReference type="AlphaFoldDB" id="A0A432GAX0"/>
<dbReference type="EMBL" id="QNZM01000145">
    <property type="protein sequence ID" value="RTZ80794.1"/>
    <property type="molecule type" value="Genomic_DNA"/>
</dbReference>
<evidence type="ECO:0000256" key="1">
    <source>
        <dbReference type="ARBA" id="ARBA00022603"/>
    </source>
</evidence>
<evidence type="ECO:0000313" key="5">
    <source>
        <dbReference type="Proteomes" id="UP000286732"/>
    </source>
</evidence>
<dbReference type="PANTHER" id="PTHR43648:SF1">
    <property type="entry name" value="ELECTRON TRANSFER FLAVOPROTEIN BETA SUBUNIT LYSINE METHYLTRANSFERASE"/>
    <property type="match status" value="1"/>
</dbReference>
<protein>
    <submittedName>
        <fullName evidence="3">50S ribosomal protein L11 methyltransferase</fullName>
    </submittedName>
</protein>
<dbReference type="Gene3D" id="3.40.50.150">
    <property type="entry name" value="Vaccinia Virus protein VP39"/>
    <property type="match status" value="1"/>
</dbReference>
<keyword evidence="2 3" id="KW-0808">Transferase</keyword>
<gene>
    <name evidence="4" type="ORF">DSY96_06855</name>
    <name evidence="3" type="ORF">DSY98_03775</name>
</gene>
<evidence type="ECO:0000313" key="3">
    <source>
        <dbReference type="EMBL" id="RTZ80794.1"/>
    </source>
</evidence>
<dbReference type="Proteomes" id="UP000287917">
    <property type="component" value="Unassembled WGS sequence"/>
</dbReference>
<accession>A0A432GAX0</accession>
<dbReference type="SUPFAM" id="SSF53335">
    <property type="entry name" value="S-adenosyl-L-methionine-dependent methyltransferases"/>
    <property type="match status" value="1"/>
</dbReference>
<dbReference type="GO" id="GO:0032259">
    <property type="term" value="P:methylation"/>
    <property type="evidence" value="ECO:0007669"/>
    <property type="project" value="UniProtKB-KW"/>
</dbReference>
<dbReference type="Pfam" id="PF06325">
    <property type="entry name" value="PrmA"/>
    <property type="match status" value="1"/>
</dbReference>
<name>A0A432GAX0_9DELT</name>
<organism evidence="3 5">
    <name type="scientific">SAR324 cluster bacterium</name>
    <dbReference type="NCBI Taxonomy" id="2024889"/>
    <lineage>
        <taxon>Bacteria</taxon>
        <taxon>Deltaproteobacteria</taxon>
        <taxon>SAR324 cluster</taxon>
    </lineage>
</organism>
<evidence type="ECO:0000256" key="2">
    <source>
        <dbReference type="ARBA" id="ARBA00022679"/>
    </source>
</evidence>
<dbReference type="GO" id="GO:0005840">
    <property type="term" value="C:ribosome"/>
    <property type="evidence" value="ECO:0007669"/>
    <property type="project" value="UniProtKB-KW"/>
</dbReference>
<reference evidence="5 6" key="1">
    <citation type="submission" date="2018-06" db="EMBL/GenBank/DDBJ databases">
        <title>Combined omics and stable isotope probing to characterize newly discovered Mariana Back-Arc vent microbial communities.</title>
        <authorList>
            <person name="Trembath-Reichert E."/>
            <person name="Huber J.A."/>
        </authorList>
    </citation>
    <scope>NUCLEOTIDE SEQUENCE [LARGE SCALE GENOMIC DNA]</scope>
    <source>
        <strain evidence="4">MAG 58</strain>
        <strain evidence="3">MAG 63_2</strain>
    </source>
</reference>
<dbReference type="CDD" id="cd02440">
    <property type="entry name" value="AdoMet_MTases"/>
    <property type="match status" value="1"/>
</dbReference>